<feature type="transmembrane region" description="Helical" evidence="1">
    <location>
        <begin position="233"/>
        <end position="253"/>
    </location>
</feature>
<gene>
    <name evidence="2" type="ORF">F6R98_19840</name>
</gene>
<dbReference type="Proteomes" id="UP000325755">
    <property type="component" value="Chromosome"/>
</dbReference>
<feature type="transmembrane region" description="Helical" evidence="1">
    <location>
        <begin position="155"/>
        <end position="175"/>
    </location>
</feature>
<keyword evidence="3" id="KW-1185">Reference proteome</keyword>
<evidence type="ECO:0000256" key="1">
    <source>
        <dbReference type="SAM" id="Phobius"/>
    </source>
</evidence>
<dbReference type="RefSeq" id="WP_153250565.1">
    <property type="nucleotide sequence ID" value="NZ_CP044205.1"/>
</dbReference>
<proteinExistence type="predicted"/>
<sequence>MKLRHRLSVFTASARLGFKQVLDERLGLLGGFLMYATLVIAYAGVFRWIPADNLAEYRLSFSQLVWYLGTTEFVLFCGSFAYFRELQQEIQSDQIHLALLRPCPVWVVKLGEWSGQYTGRFIVLALPCYVLSYCTAGQTGPGFDSVAGIVASLPMAGFIMVACTFMLGASCLWLTQAEPAFWIWQKCLFLLGALLWPLALYPGLMSRLVWLTPFPSMLAVLGAWIVSNDGATHMAGFFHQIFWVIVCVALVAATNRAMLRRIQAGG</sequence>
<feature type="transmembrane region" description="Helical" evidence="1">
    <location>
        <begin position="181"/>
        <end position="201"/>
    </location>
</feature>
<evidence type="ECO:0000313" key="2">
    <source>
        <dbReference type="EMBL" id="QFY44602.1"/>
    </source>
</evidence>
<dbReference type="InParanoid" id="A0A5Q0BN72"/>
<feature type="transmembrane region" description="Helical" evidence="1">
    <location>
        <begin position="26"/>
        <end position="49"/>
    </location>
</feature>
<dbReference type="AlphaFoldDB" id="A0A5Q0BN72"/>
<dbReference type="EMBL" id="CP044205">
    <property type="protein sequence ID" value="QFY44602.1"/>
    <property type="molecule type" value="Genomic_DNA"/>
</dbReference>
<feature type="transmembrane region" description="Helical" evidence="1">
    <location>
        <begin position="64"/>
        <end position="83"/>
    </location>
</feature>
<dbReference type="PANTHER" id="PTHR36832">
    <property type="entry name" value="SLR1174 PROTEIN-RELATED"/>
    <property type="match status" value="1"/>
</dbReference>
<keyword evidence="1" id="KW-0812">Transmembrane</keyword>
<organism evidence="2 3">
    <name type="scientific">Candidatus Methylospira mobilis</name>
    <dbReference type="NCBI Taxonomy" id="1808979"/>
    <lineage>
        <taxon>Bacteria</taxon>
        <taxon>Pseudomonadati</taxon>
        <taxon>Pseudomonadota</taxon>
        <taxon>Gammaproteobacteria</taxon>
        <taxon>Methylococcales</taxon>
        <taxon>Methylococcaceae</taxon>
        <taxon>Candidatus Methylospira</taxon>
    </lineage>
</organism>
<evidence type="ECO:0000313" key="3">
    <source>
        <dbReference type="Proteomes" id="UP000325755"/>
    </source>
</evidence>
<evidence type="ECO:0008006" key="4">
    <source>
        <dbReference type="Google" id="ProtNLM"/>
    </source>
</evidence>
<name>A0A5Q0BN72_9GAMM</name>
<keyword evidence="1" id="KW-1133">Transmembrane helix</keyword>
<accession>A0A5Q0BN72</accession>
<protein>
    <recommendedName>
        <fullName evidence="4">ABC transporter permease</fullName>
    </recommendedName>
</protein>
<dbReference type="KEGG" id="mmob:F6R98_19840"/>
<keyword evidence="1" id="KW-0472">Membrane</keyword>
<dbReference type="OrthoDB" id="9783401at2"/>
<reference evidence="2 3" key="1">
    <citation type="submission" date="2019-09" db="EMBL/GenBank/DDBJ databases">
        <title>Ecophysiology of the spiral-shaped methanotroph Methylospira mobilis as revealed by the complete genome sequence.</title>
        <authorList>
            <person name="Oshkin I.Y."/>
            <person name="Dedysh S.N."/>
            <person name="Miroshnikov K."/>
            <person name="Danilova O.V."/>
            <person name="Hakobyan A."/>
            <person name="Liesack W."/>
        </authorList>
    </citation>
    <scope>NUCLEOTIDE SEQUENCE [LARGE SCALE GENOMIC DNA]</scope>
    <source>
        <strain evidence="2 3">Shm1</strain>
    </source>
</reference>
<dbReference type="PANTHER" id="PTHR36832:SF1">
    <property type="entry name" value="SLR1174 PROTEIN"/>
    <property type="match status" value="1"/>
</dbReference>